<keyword evidence="3" id="KW-1185">Reference proteome</keyword>
<feature type="transmembrane region" description="Helical" evidence="1">
    <location>
        <begin position="12"/>
        <end position="31"/>
    </location>
</feature>
<keyword evidence="1" id="KW-1133">Transmembrane helix</keyword>
<reference evidence="3" key="1">
    <citation type="journal article" date="2023" name="Commun. Biol.">
        <title>Genome analysis of Parmales, the sister group of diatoms, reveals the evolutionary specialization of diatoms from phago-mixotrophs to photoautotrophs.</title>
        <authorList>
            <person name="Ban H."/>
            <person name="Sato S."/>
            <person name="Yoshikawa S."/>
            <person name="Yamada K."/>
            <person name="Nakamura Y."/>
            <person name="Ichinomiya M."/>
            <person name="Sato N."/>
            <person name="Blanc-Mathieu R."/>
            <person name="Endo H."/>
            <person name="Kuwata A."/>
            <person name="Ogata H."/>
        </authorList>
    </citation>
    <scope>NUCLEOTIDE SEQUENCE [LARGE SCALE GENOMIC DNA]</scope>
    <source>
        <strain evidence="3">NIES 3700</strain>
    </source>
</reference>
<comment type="caution">
    <text evidence="2">The sequence shown here is derived from an EMBL/GenBank/DDBJ whole genome shotgun (WGS) entry which is preliminary data.</text>
</comment>
<feature type="transmembrane region" description="Helical" evidence="1">
    <location>
        <begin position="99"/>
        <end position="126"/>
    </location>
</feature>
<dbReference type="OrthoDB" id="10506767at2759"/>
<evidence type="ECO:0000313" key="2">
    <source>
        <dbReference type="EMBL" id="GMH60828.1"/>
    </source>
</evidence>
<protein>
    <submittedName>
        <fullName evidence="2">Uncharacterized protein</fullName>
    </submittedName>
</protein>
<feature type="transmembrane region" description="Helical" evidence="1">
    <location>
        <begin position="51"/>
        <end position="73"/>
    </location>
</feature>
<dbReference type="Proteomes" id="UP001165122">
    <property type="component" value="Unassembled WGS sequence"/>
</dbReference>
<feature type="transmembrane region" description="Helical" evidence="1">
    <location>
        <begin position="174"/>
        <end position="193"/>
    </location>
</feature>
<dbReference type="AlphaFoldDB" id="A0A9W7DZW1"/>
<sequence length="342" mass="38181">MSGGGVSMERLNIGINWVQTFGVVLAIEVALPKSLKEVFSFLNVFSFNLDAFEGMGEVVSIVMGLLVPAWLVLELDAGLFRERTYFGFWGMTRKNGNIIFFKGLIAGLILISVIAVSFVCIAEGWINNDLVNALLLVLSSLNFFSFLHQVYLLREVLICVEDAKENFAKKRQENSMFLFLFFYTVAYLSGVSACSKLLVAEAPTKKLVGGILLPSYVFVPLWRLRGGAASAKAAVREAASEEGHLYKEMIFGVRVGHYGKPEIKYVPETKVLGRGEVSTYKDSLGVFSKKAVESAAMVCRRCFWSGLVGERAMQTVVGYRRRRYRHLGEADYLRYVFRSCAN</sequence>
<gene>
    <name evidence="2" type="ORF">TrLO_g13628</name>
</gene>
<proteinExistence type="predicted"/>
<evidence type="ECO:0000313" key="3">
    <source>
        <dbReference type="Proteomes" id="UP001165122"/>
    </source>
</evidence>
<name>A0A9W7DZW1_9STRA</name>
<feature type="transmembrane region" description="Helical" evidence="1">
    <location>
        <begin position="132"/>
        <end position="153"/>
    </location>
</feature>
<keyword evidence="1" id="KW-0472">Membrane</keyword>
<accession>A0A9W7DZW1</accession>
<organism evidence="2 3">
    <name type="scientific">Triparma laevis f. longispina</name>
    <dbReference type="NCBI Taxonomy" id="1714387"/>
    <lineage>
        <taxon>Eukaryota</taxon>
        <taxon>Sar</taxon>
        <taxon>Stramenopiles</taxon>
        <taxon>Ochrophyta</taxon>
        <taxon>Bolidophyceae</taxon>
        <taxon>Parmales</taxon>
        <taxon>Triparmaceae</taxon>
        <taxon>Triparma</taxon>
    </lineage>
</organism>
<keyword evidence="1" id="KW-0812">Transmembrane</keyword>
<dbReference type="EMBL" id="BRXW01000504">
    <property type="protein sequence ID" value="GMH60828.1"/>
    <property type="molecule type" value="Genomic_DNA"/>
</dbReference>
<evidence type="ECO:0000256" key="1">
    <source>
        <dbReference type="SAM" id="Phobius"/>
    </source>
</evidence>